<evidence type="ECO:0000256" key="1">
    <source>
        <dbReference type="ARBA" id="ARBA00001947"/>
    </source>
</evidence>
<dbReference type="PANTHER" id="PTHR11774:SF6">
    <property type="entry name" value="PROTEIN FARNESYLTRANSFERASE SUBUNIT BETA"/>
    <property type="match status" value="1"/>
</dbReference>
<dbReference type="EMBL" id="FN668640">
    <property type="protein sequence ID" value="CBK21113.2"/>
    <property type="molecule type" value="Genomic_DNA"/>
</dbReference>
<protein>
    <recommendedName>
        <fullName evidence="8">Prenyltransferase alpha-alpha toroid domain-containing protein</fullName>
    </recommendedName>
</protein>
<comment type="similarity">
    <text evidence="2">Belongs to the protein prenyltransferase subunit beta family.</text>
</comment>
<evidence type="ECO:0000256" key="4">
    <source>
        <dbReference type="ARBA" id="ARBA00022679"/>
    </source>
</evidence>
<proteinExistence type="inferred from homology"/>
<keyword evidence="6" id="KW-0677">Repeat</keyword>
<dbReference type="OrthoDB" id="10261146at2759"/>
<evidence type="ECO:0000259" key="8">
    <source>
        <dbReference type="Pfam" id="PF00432"/>
    </source>
</evidence>
<dbReference type="Pfam" id="PF00432">
    <property type="entry name" value="Prenyltrans"/>
    <property type="match status" value="1"/>
</dbReference>
<keyword evidence="5" id="KW-0479">Metal-binding</keyword>
<dbReference type="Proteomes" id="UP000008312">
    <property type="component" value="Unassembled WGS sequence"/>
</dbReference>
<dbReference type="GO" id="GO:0046872">
    <property type="term" value="F:metal ion binding"/>
    <property type="evidence" value="ECO:0007669"/>
    <property type="project" value="UniProtKB-KW"/>
</dbReference>
<dbReference type="InterPro" id="IPR008930">
    <property type="entry name" value="Terpenoid_cyclase/PrenylTrfase"/>
</dbReference>
<dbReference type="InParanoid" id="D8LZ74"/>
<dbReference type="RefSeq" id="XP_012895161.1">
    <property type="nucleotide sequence ID" value="XM_013039707.1"/>
</dbReference>
<dbReference type="PANTHER" id="PTHR11774">
    <property type="entry name" value="GERANYLGERANYL TRANSFERASE TYPE BETA SUBUNIT"/>
    <property type="match status" value="1"/>
</dbReference>
<dbReference type="SUPFAM" id="SSF48239">
    <property type="entry name" value="Terpenoid cyclases/Protein prenyltransferases"/>
    <property type="match status" value="1"/>
</dbReference>
<organism evidence="9">
    <name type="scientific">Blastocystis hominis</name>
    <dbReference type="NCBI Taxonomy" id="12968"/>
    <lineage>
        <taxon>Eukaryota</taxon>
        <taxon>Sar</taxon>
        <taxon>Stramenopiles</taxon>
        <taxon>Bigyra</taxon>
        <taxon>Opalozoa</taxon>
        <taxon>Opalinata</taxon>
        <taxon>Blastocystidae</taxon>
        <taxon>Blastocystis</taxon>
    </lineage>
</organism>
<dbReference type="GeneID" id="24918587"/>
<comment type="cofactor">
    <cofactor evidence="1">
        <name>Zn(2+)</name>
        <dbReference type="ChEBI" id="CHEBI:29105"/>
    </cofactor>
</comment>
<sequence>MGRNINALVRNASGLEEIAADFDFCILSLKERGVFLMPEDTDSKDFGNNETNCEIAGVVDYCKDFDGYMTRTTIDQEECEERCAAYLIPNDMLSQDELATRIKSGYFDEHGNICFMRDQHIQYCRKHLGTLGGAYMSQCSAYFSFFPVFNKNRKPWLYYYVLNSLDLLNAEAIDCYPQAINSIEACRCALGGYAGSHLEYPHTMVTYAAVNTLAILRSYALIHRSDIYRFFLSVKQPDGSFSVHTHGYEADSRSTYCVLAIAKLLHMLTPQLTAGVREFLLRCQTYEGGFGSVPGTEAHGGYTFCSVAGLSILESLRDADLDALEKWLYDRQTSLEGGYNGRTNKLVDGCYSWYVGSAIANVAKARGAKEWTDRARLMQYMLRMEQNPRSGGLRDKPEMKPDLYHTNYGLCGLSLLGGVLEVRERRRGEE</sequence>
<evidence type="ECO:0000256" key="7">
    <source>
        <dbReference type="ARBA" id="ARBA00022833"/>
    </source>
</evidence>
<accession>D8LZ74</accession>
<name>D8LZ74_BLAHO</name>
<keyword evidence="7" id="KW-0862">Zinc</keyword>
<dbReference type="GO" id="GO:0004660">
    <property type="term" value="F:protein farnesyltransferase activity"/>
    <property type="evidence" value="ECO:0007669"/>
    <property type="project" value="TreeGrafter"/>
</dbReference>
<evidence type="ECO:0000256" key="6">
    <source>
        <dbReference type="ARBA" id="ARBA00022737"/>
    </source>
</evidence>
<evidence type="ECO:0000256" key="3">
    <source>
        <dbReference type="ARBA" id="ARBA00022602"/>
    </source>
</evidence>
<dbReference type="AlphaFoldDB" id="D8LZ74"/>
<dbReference type="InterPro" id="IPR045089">
    <property type="entry name" value="PGGT1B-like"/>
</dbReference>
<evidence type="ECO:0000256" key="2">
    <source>
        <dbReference type="ARBA" id="ARBA00010497"/>
    </source>
</evidence>
<dbReference type="InterPro" id="IPR001330">
    <property type="entry name" value="Prenyltrans"/>
</dbReference>
<dbReference type="Gene3D" id="1.50.10.20">
    <property type="match status" value="1"/>
</dbReference>
<keyword evidence="10" id="KW-1185">Reference proteome</keyword>
<evidence type="ECO:0000313" key="9">
    <source>
        <dbReference type="EMBL" id="CBK21113.2"/>
    </source>
</evidence>
<gene>
    <name evidence="9" type="ORF">GSBLH_T00001320001</name>
</gene>
<keyword evidence="4" id="KW-0808">Transferase</keyword>
<reference evidence="9" key="1">
    <citation type="submission" date="2010-02" db="EMBL/GenBank/DDBJ databases">
        <title>Sequencing and annotation of the Blastocystis hominis genome.</title>
        <authorList>
            <person name="Wincker P."/>
        </authorList>
    </citation>
    <scope>NUCLEOTIDE SEQUENCE</scope>
    <source>
        <strain evidence="9">Singapore isolate B</strain>
    </source>
</reference>
<feature type="domain" description="Prenyltransferase alpha-alpha toroid" evidence="8">
    <location>
        <begin position="115"/>
        <end position="417"/>
    </location>
</feature>
<evidence type="ECO:0000313" key="10">
    <source>
        <dbReference type="Proteomes" id="UP000008312"/>
    </source>
</evidence>
<dbReference type="GO" id="GO:0005965">
    <property type="term" value="C:protein farnesyltransferase complex"/>
    <property type="evidence" value="ECO:0007669"/>
    <property type="project" value="TreeGrafter"/>
</dbReference>
<keyword evidence="3" id="KW-0637">Prenyltransferase</keyword>
<evidence type="ECO:0000256" key="5">
    <source>
        <dbReference type="ARBA" id="ARBA00022723"/>
    </source>
</evidence>